<proteinExistence type="predicted"/>
<organism evidence="1 2">
    <name type="scientific">Marinobacterium zhoushanense</name>
    <dbReference type="NCBI Taxonomy" id="1679163"/>
    <lineage>
        <taxon>Bacteria</taxon>
        <taxon>Pseudomonadati</taxon>
        <taxon>Pseudomonadota</taxon>
        <taxon>Gammaproteobacteria</taxon>
        <taxon>Oceanospirillales</taxon>
        <taxon>Oceanospirillaceae</taxon>
        <taxon>Marinobacterium</taxon>
    </lineage>
</organism>
<dbReference type="RefSeq" id="WP_188749943.1">
    <property type="nucleotide sequence ID" value="NZ_BMIJ01000006.1"/>
</dbReference>
<evidence type="ECO:0000313" key="1">
    <source>
        <dbReference type="EMBL" id="GGC02574.1"/>
    </source>
</evidence>
<evidence type="ECO:0008006" key="3">
    <source>
        <dbReference type="Google" id="ProtNLM"/>
    </source>
</evidence>
<dbReference type="Proteomes" id="UP000629025">
    <property type="component" value="Unassembled WGS sequence"/>
</dbReference>
<dbReference type="EMBL" id="BMIJ01000006">
    <property type="protein sequence ID" value="GGC02574.1"/>
    <property type="molecule type" value="Genomic_DNA"/>
</dbReference>
<keyword evidence="2" id="KW-1185">Reference proteome</keyword>
<name>A0ABQ1KKD8_9GAMM</name>
<dbReference type="InterPro" id="IPR010653">
    <property type="entry name" value="NlpB/DapX"/>
</dbReference>
<evidence type="ECO:0000313" key="2">
    <source>
        <dbReference type="Proteomes" id="UP000629025"/>
    </source>
</evidence>
<comment type="caution">
    <text evidence="1">The sequence shown here is derived from an EMBL/GenBank/DDBJ whole genome shotgun (WGS) entry which is preliminary data.</text>
</comment>
<dbReference type="Gene3D" id="3.30.310.170">
    <property type="entry name" value="Outer membrane protein assembly factor BamC"/>
    <property type="match status" value="1"/>
</dbReference>
<dbReference type="Pfam" id="PF06804">
    <property type="entry name" value="Lipoprotein_18"/>
    <property type="match status" value="1"/>
</dbReference>
<dbReference type="PROSITE" id="PS51257">
    <property type="entry name" value="PROKAR_LIPOPROTEIN"/>
    <property type="match status" value="1"/>
</dbReference>
<dbReference type="InterPro" id="IPR042268">
    <property type="entry name" value="BamC_C"/>
</dbReference>
<sequence>MSKQVSHTLLAVGLAAALSGCGALKDNAIYGDNGLVRDRGQDYERAGASERLTLPPGMRARQTQDQLVVPSVGATASARQGDFTVPRPEFFYVEAGTDKVNLKREDGERILVVDEPIADVWVKLQEFWAFNDIDLALVDPRQGVMETDWITVEGDNYGFVDGWIKRLTFQDIEGDSRNKLRISLRPDQDNYERTSIRMQHVKYPLAQEVSSVDWENQSQDVAYKADMMFEMLRYLSKSSEPDAQSLLAMQNKAQEQSSQLGRDSRGHPVLRLSAPIDQAWDQLASALDEANIDVGTRDQQAGLIYLTYTTSTPVDDTERMGFFEWLHSDREEIRLDTGSLGAAMGFGDGADKQDTISYSSKTSEDIAASDGELAATDLADPNNLANRKGYKIWLGGKVIYVFGDGDSGVYNSETNAYEHTGRYQLKLNRTRNGVFLSVLTDQGLAAPDLVAEEILWTLKDHLPQGDS</sequence>
<protein>
    <recommendedName>
        <fullName evidence="3">Outer membrane protein assembly factor BamC</fullName>
    </recommendedName>
</protein>
<reference evidence="2" key="1">
    <citation type="journal article" date="2019" name="Int. J. Syst. Evol. Microbiol.">
        <title>The Global Catalogue of Microorganisms (GCM) 10K type strain sequencing project: providing services to taxonomists for standard genome sequencing and annotation.</title>
        <authorList>
            <consortium name="The Broad Institute Genomics Platform"/>
            <consortium name="The Broad Institute Genome Sequencing Center for Infectious Disease"/>
            <person name="Wu L."/>
            <person name="Ma J."/>
        </authorList>
    </citation>
    <scope>NUCLEOTIDE SEQUENCE [LARGE SCALE GENOMIC DNA]</scope>
    <source>
        <strain evidence="2">CGMCC 1.15341</strain>
    </source>
</reference>
<accession>A0ABQ1KKD8</accession>
<gene>
    <name evidence="1" type="ORF">GCM10011352_30980</name>
</gene>